<organism evidence="1">
    <name type="scientific">Gordonia amarae</name>
    <dbReference type="NCBI Taxonomy" id="36821"/>
    <lineage>
        <taxon>Bacteria</taxon>
        <taxon>Bacillati</taxon>
        <taxon>Actinomycetota</taxon>
        <taxon>Actinomycetes</taxon>
        <taxon>Mycobacteriales</taxon>
        <taxon>Gordoniaceae</taxon>
        <taxon>Gordonia</taxon>
    </lineage>
</organism>
<gene>
    <name evidence="1" type="ORF">GII30_18320</name>
</gene>
<accession>A0A857KRB7</accession>
<dbReference type="AlphaFoldDB" id="A0A857KRB7"/>
<proteinExistence type="predicted"/>
<protein>
    <submittedName>
        <fullName evidence="1">Uncharacterized protein</fullName>
    </submittedName>
</protein>
<reference evidence="1" key="1">
    <citation type="journal article" date="2021" name="Nat. Microbiol.">
        <title>Cocultivation of an ultrasmall environmental parasitic bacterium with lytic ability against bacteria associated with wastewater foams.</title>
        <authorList>
            <person name="Batinovic S."/>
            <person name="Rose J.J.A."/>
            <person name="Ratcliffe J."/>
            <person name="Seviour R.J."/>
            <person name="Petrovski S."/>
        </authorList>
    </citation>
    <scope>NUCLEOTIDE SEQUENCE</scope>
    <source>
        <strain evidence="1">CON44</strain>
    </source>
</reference>
<dbReference type="EMBL" id="CP045810">
    <property type="protein sequence ID" value="QHN40850.1"/>
    <property type="molecule type" value="Genomic_DNA"/>
</dbReference>
<evidence type="ECO:0000313" key="1">
    <source>
        <dbReference type="EMBL" id="QHN40850.1"/>
    </source>
</evidence>
<dbReference type="RefSeq" id="WP_005193543.1">
    <property type="nucleotide sequence ID" value="NZ_CP045804.1"/>
</dbReference>
<name>A0A857KRB7_9ACTN</name>
<sequence length="255" mass="27155">MAKLARTNPALAKAIKPAATRVAGVYGGAVGLLLGAARRTGLRRLPGPPSTTGLLVGANVLALTFWLGPIGLAASVFAGLTAAAITALTVRSRPLNAYERAIAVQVFGEAAWLDDVHLTTMSVQHGRAFAFPGADGRTYLNLGAKGFHAPLDGNRLYPAIGQILVHELTHAWQIEHSKSLAAFLSHAAEVQLRNELGERVYDIGSAPVVWSECNLEQQATAVDRWYAGRRSPTNRQLDPEATDATTITNALHRNL</sequence>